<dbReference type="InterPro" id="IPR015943">
    <property type="entry name" value="WD40/YVTN_repeat-like_dom_sf"/>
</dbReference>
<evidence type="ECO:0000313" key="2">
    <source>
        <dbReference type="Proteomes" id="UP000005666"/>
    </source>
</evidence>
<dbReference type="InterPro" id="IPR036322">
    <property type="entry name" value="WD40_repeat_dom_sf"/>
</dbReference>
<reference evidence="1 2" key="1">
    <citation type="journal article" date="2011" name="Proc. Natl. Acad. Sci. U.S.A.">
        <title>Evolutionary erosion of yeast sex chromosomes by mating-type switching accidents.</title>
        <authorList>
            <person name="Gordon J.L."/>
            <person name="Armisen D."/>
            <person name="Proux-Wera E."/>
            <person name="Oheigeartaigh S.S."/>
            <person name="Byrne K.P."/>
            <person name="Wolfe K.H."/>
        </authorList>
    </citation>
    <scope>NUCLEOTIDE SEQUENCE [LARGE SCALE GENOMIC DNA]</scope>
    <source>
        <strain evidence="2">ATCC 24235 / CBS 4417 / NBRC 1672 / NRRL Y-8282 / UCD 70-5</strain>
    </source>
</reference>
<gene>
    <name evidence="1" type="primary">TPHA0A03420</name>
    <name evidence="1" type="ordered locus">TPHA_0A03420</name>
</gene>
<dbReference type="Proteomes" id="UP000005666">
    <property type="component" value="Chromosome 1"/>
</dbReference>
<dbReference type="HOGENOM" id="CLU_045414_1_0_1"/>
<dbReference type="AlphaFoldDB" id="G8BNE1"/>
<dbReference type="STRING" id="1071381.G8BNE1"/>
<sequence length="461" mass="52761">MNNVRLPDYTLRLHNSEITSLVIISDFENFNTPILLSSDIEGKIIFWDLITRRPVFIHIIEKSPHIVSVEYITNDKLYAVLSKDHKFRIFRLTENDKISFENEYKYSFNVAFESPVNTLNFANFAIQKLNKEESKFRLICCNTQDAEGIDIYDFKLDEINSLKRIKKNLNFYDIVNISINDSELFKFDKLGVVMKFIQFQDDIVIVGYESGFIIGFRIHENVQLLSGPSASVKTSSLSEILSEKSRDENTVIANIVEIVYISKIHYPNPVLNMTLDTNKTEGLTFYSSSVDNKIGIHDINLKNEGNTSFDHADFHISANNSTAVRKDISIGLKNIDTEYEKIGLIEKSRGKFILGTWRGTTCILDNEFKLTEKILRTKSNMLVNESAVGDIQNTAREEKKIYKVTSVGYFECSESLNGDATSTKLINQSRNIGSQRRLNAFLQSFWVFVGYNDGCITIHKN</sequence>
<dbReference type="EMBL" id="HE612856">
    <property type="protein sequence ID" value="CCE61419.1"/>
    <property type="molecule type" value="Genomic_DNA"/>
</dbReference>
<dbReference type="SUPFAM" id="SSF50978">
    <property type="entry name" value="WD40 repeat-like"/>
    <property type="match status" value="1"/>
</dbReference>
<dbReference type="KEGG" id="tpf:TPHA_0A03420"/>
<dbReference type="GeneID" id="11532712"/>
<evidence type="ECO:0000313" key="1">
    <source>
        <dbReference type="EMBL" id="CCE61419.1"/>
    </source>
</evidence>
<name>G8BNE1_TETPH</name>
<protein>
    <submittedName>
        <fullName evidence="1">Uncharacterized protein</fullName>
    </submittedName>
</protein>
<dbReference type="eggNOG" id="ENOG502QU4T">
    <property type="taxonomic scope" value="Eukaryota"/>
</dbReference>
<accession>G8BNE1</accession>
<organism evidence="1 2">
    <name type="scientific">Tetrapisispora phaffii (strain ATCC 24235 / CBS 4417 / NBRC 1672 / NRRL Y-8282 / UCD 70-5)</name>
    <name type="common">Yeast</name>
    <name type="synonym">Fabospora phaffii</name>
    <dbReference type="NCBI Taxonomy" id="1071381"/>
    <lineage>
        <taxon>Eukaryota</taxon>
        <taxon>Fungi</taxon>
        <taxon>Dikarya</taxon>
        <taxon>Ascomycota</taxon>
        <taxon>Saccharomycotina</taxon>
        <taxon>Saccharomycetes</taxon>
        <taxon>Saccharomycetales</taxon>
        <taxon>Saccharomycetaceae</taxon>
        <taxon>Tetrapisispora</taxon>
    </lineage>
</organism>
<keyword evidence="2" id="KW-1185">Reference proteome</keyword>
<dbReference type="OrthoDB" id="7668193at2759"/>
<dbReference type="RefSeq" id="XP_003683853.1">
    <property type="nucleotide sequence ID" value="XM_003683805.1"/>
</dbReference>
<proteinExistence type="predicted"/>
<dbReference type="OMA" id="LVCCNTQ"/>
<dbReference type="Gene3D" id="2.130.10.10">
    <property type="entry name" value="YVTN repeat-like/Quinoprotein amine dehydrogenase"/>
    <property type="match status" value="1"/>
</dbReference>